<evidence type="ECO:0000256" key="4">
    <source>
        <dbReference type="ARBA" id="ARBA00023136"/>
    </source>
</evidence>
<feature type="transmembrane region" description="Helical" evidence="6">
    <location>
        <begin position="36"/>
        <end position="60"/>
    </location>
</feature>
<evidence type="ECO:0000256" key="5">
    <source>
        <dbReference type="SAM" id="MobiDB-lite"/>
    </source>
</evidence>
<keyword evidence="4 6" id="KW-0472">Membrane</keyword>
<comment type="subcellular location">
    <subcellularLocation>
        <location evidence="1">Membrane</location>
        <topology evidence="1">Single-pass membrane protein</topology>
    </subcellularLocation>
</comment>
<feature type="region of interest" description="Disordered" evidence="5">
    <location>
        <begin position="583"/>
        <end position="631"/>
    </location>
</feature>
<evidence type="ECO:0000256" key="1">
    <source>
        <dbReference type="ARBA" id="ARBA00004167"/>
    </source>
</evidence>
<reference evidence="9" key="1">
    <citation type="submission" date="2017-09" db="EMBL/GenBank/DDBJ databases">
        <title>FDA dAtabase for Regulatory Grade micrObial Sequences (FDA-ARGOS): Supporting development and validation of Infectious Disease Dx tests.</title>
        <authorList>
            <person name="Minogue T."/>
            <person name="Wolcott M."/>
            <person name="Wasieloski L."/>
            <person name="Aguilar W."/>
            <person name="Moore D."/>
            <person name="Tallon L."/>
            <person name="Sadzewicz L."/>
            <person name="Ott S."/>
            <person name="Zhao X."/>
            <person name="Nagaraj S."/>
            <person name="Vavikolanu K."/>
            <person name="Aluvathingal J."/>
            <person name="Nadendla S."/>
            <person name="Sichtig H."/>
        </authorList>
    </citation>
    <scope>NUCLEOTIDE SEQUENCE [LARGE SCALE GENOMIC DNA]</scope>
    <source>
        <strain evidence="9">FDAARGOS_390</strain>
    </source>
</reference>
<evidence type="ECO:0000256" key="3">
    <source>
        <dbReference type="ARBA" id="ARBA00022989"/>
    </source>
</evidence>
<keyword evidence="3 6" id="KW-1133">Transmembrane helix</keyword>
<dbReference type="RefSeq" id="WP_098153686.1">
    <property type="nucleotide sequence ID" value="NZ_CP065595.1"/>
</dbReference>
<evidence type="ECO:0000256" key="6">
    <source>
        <dbReference type="SAM" id="Phobius"/>
    </source>
</evidence>
<organism evidence="8 9">
    <name type="scientific">Burkholderia gladioli</name>
    <name type="common">Pseudomonas marginata</name>
    <name type="synonym">Phytomonas marginata</name>
    <dbReference type="NCBI Taxonomy" id="28095"/>
    <lineage>
        <taxon>Bacteria</taxon>
        <taxon>Pseudomonadati</taxon>
        <taxon>Pseudomonadota</taxon>
        <taxon>Betaproteobacteria</taxon>
        <taxon>Burkholderiales</taxon>
        <taxon>Burkholderiaceae</taxon>
        <taxon>Burkholderia</taxon>
    </lineage>
</organism>
<gene>
    <name evidence="8" type="ORF">CRM94_21915</name>
</gene>
<dbReference type="GO" id="GO:0005886">
    <property type="term" value="C:plasma membrane"/>
    <property type="evidence" value="ECO:0007669"/>
    <property type="project" value="InterPro"/>
</dbReference>
<dbReference type="EMBL" id="PDDY01000004">
    <property type="protein sequence ID" value="PEH37212.1"/>
    <property type="molecule type" value="Genomic_DNA"/>
</dbReference>
<feature type="compositionally biased region" description="Low complexity" evidence="5">
    <location>
        <begin position="595"/>
        <end position="630"/>
    </location>
</feature>
<evidence type="ECO:0000256" key="2">
    <source>
        <dbReference type="ARBA" id="ARBA00022692"/>
    </source>
</evidence>
<dbReference type="InterPro" id="IPR007452">
    <property type="entry name" value="TamB_C"/>
</dbReference>
<protein>
    <submittedName>
        <fullName evidence="8">Translocation and assembly module protein TamB</fullName>
    </submittedName>
</protein>
<proteinExistence type="predicted"/>
<keyword evidence="2 6" id="KW-0812">Transmembrane</keyword>
<dbReference type="Pfam" id="PF04357">
    <property type="entry name" value="TamB"/>
    <property type="match status" value="1"/>
</dbReference>
<evidence type="ECO:0000313" key="8">
    <source>
        <dbReference type="EMBL" id="PEH37212.1"/>
    </source>
</evidence>
<dbReference type="Proteomes" id="UP000220629">
    <property type="component" value="Unassembled WGS sequence"/>
</dbReference>
<dbReference type="PANTHER" id="PTHR36985:SF1">
    <property type="entry name" value="TRANSLOCATION AND ASSEMBLY MODULE SUBUNIT TAMB"/>
    <property type="match status" value="1"/>
</dbReference>
<accession>A0A2A7S134</accession>
<evidence type="ECO:0000259" key="7">
    <source>
        <dbReference type="Pfam" id="PF04357"/>
    </source>
</evidence>
<feature type="domain" description="Translocation and assembly module TamB C-terminal" evidence="7">
    <location>
        <begin position="1105"/>
        <end position="1452"/>
    </location>
</feature>
<feature type="region of interest" description="Disordered" evidence="5">
    <location>
        <begin position="1"/>
        <end position="32"/>
    </location>
</feature>
<dbReference type="GO" id="GO:0097347">
    <property type="term" value="C:TAM protein secretion complex"/>
    <property type="evidence" value="ECO:0007669"/>
    <property type="project" value="TreeGrafter"/>
</dbReference>
<dbReference type="GO" id="GO:0009306">
    <property type="term" value="P:protein secretion"/>
    <property type="evidence" value="ECO:0007669"/>
    <property type="project" value="InterPro"/>
</dbReference>
<feature type="compositionally biased region" description="Basic residues" evidence="5">
    <location>
        <begin position="23"/>
        <end position="32"/>
    </location>
</feature>
<dbReference type="PANTHER" id="PTHR36985">
    <property type="entry name" value="TRANSLOCATION AND ASSEMBLY MODULE SUBUNIT TAMB"/>
    <property type="match status" value="1"/>
</dbReference>
<evidence type="ECO:0000313" key="9">
    <source>
        <dbReference type="Proteomes" id="UP000220629"/>
    </source>
</evidence>
<name>A0A2A7S134_BURGA</name>
<comment type="caution">
    <text evidence="8">The sequence shown here is derived from an EMBL/GenBank/DDBJ whole genome shotgun (WGS) entry which is preliminary data.</text>
</comment>
<sequence>MTKHDSPPPPNDAPPPRDETRQPPRRPRRPRRLGRALAWSAGVLLLVVVLLAGALAAAVMTERGTRLAWQAAVAVLGGRLSGTLEGGSLAEGVRISKLAWVTPGGKGTEVRIDHVEGRWALTRAPLRFTLDYLRAGTIDVTVAPSPPDTPPTTLPENLDLPLQLTLRELRFDTLRIHEAGSTTELTKLLAHGQSDRRHHALTLERLDTPFGALTADVRLDGARPFAIAGTAGYSGKVSNEQVDAHATLSGSLEALVLDLDASGMKLAGRAHVEAAPFGAVPLTRATLAFDHVNPRALAPGAPQADLAVRAALAPAGELAAQDDSVSGRALAALAASSASSATAASASQVAAAAALAASSATAASRSRLAAGSPASAASAGSGAAVAAASSASSASVAQHGAAAGKPPLVVAGTLSVVNAAPGTLAEGKIPLVDIHARLRLDAHTQRIDDFVMRMLREGSVTGGGALAASRGRFDLKLANLDPTLFSSAVRPMRLGGPVAVTLDGGSQRATVELSDPKLALGLSADLITDANATTIQRARVSAGKGRVDLSGVLKHDKNSSYEVKANLVDFNPLAFSTLNPGSSAAPKGGAGGKGRAAATANAKRGATATAKTATASATRTAAAPSRAGRPVDARVNGTLTASGALAPALTTKLQFRLGDSVYDGVPMTGQGTVQVAGTRLLPSTAELSVAGNQVSLNGSFGAPGDRLRFAIDAPQLDRLGFGLQGLVAAHGEVTGSIAHPNVAADYRATGVVVGSNRIGSAEGSAEIRDGANGALSLTVDASDLALGSLDLKSVKAKLAGTRARHTLQASAIGNAEGRVINLQLAAAGGLVETGGGSRWDGTVAQLVNRGTPAVSLDAPLTVSAGADRVILGASKLTVEGAVLTLRSFALDHGTIRTAGTLSNLSIARALQVREFLTGERAPVRTDLVLDGDWDLTLAANASGHVQIRRRAGDVTIEAGRGIASLGITALEARAEFGAGNRLNATVHAKASRIGTADATLGIPFAMRDGVIGVAENGPLSGKIDVDLPALRTTGGLLGPSYLFDGRAALKLSVAGTPAKPDLSGMLTGDNLSVTVVDQGVQLKDGIVRVKLTDNLVDFQQVEFHGADGTLRALGRVRLDGNAPDLSASVVADKLELFASPDRKLSLSGSASVKNDGPRGQLAIDGKFTVDRALFDLPESSAPSLSDDVVIVRPDGTVPGEVKTVAGVPKSIAEKPAPALGPRANIDIDLGNQFRFKGHGADLGLRGTITVMSAPGTPLRAVGNVRVTEGSTYSTFGRKLSIENGFFTFNGPIANPGINILAMRRNQEVEAGVQVTGTVQSPTAKLVSEPNVTDNEKLSWLLFGHGTDQGNNLGQQNTMTTALALLGSATGKRVAQTVGLDEFTIGRSDVGLTDPQVVQLSKAINERFVLGYEQGLQSASNAFKATLNLSRFWSVSAYGGTFQGVDLNYTRRFDRWWWARRH</sequence>